<sequence length="190" mass="21194">MSIIRRKWLYAGAVITAVLQTGILYASIEKRASVLRSGHEIVLQTRPVDPRDLMRGDYVILGYDITSIDRKIIQGTPADGSRTVYVAVKPDDKGIWNISRASFTPFADLASDEAQIRGQSTYAISDFPDATINMRYGIERYYVPEGEGRVIEDSQRDLDITAVVAVDDTGTAVMKALRDNGKQLYQEPLY</sequence>
<evidence type="ECO:0000313" key="2">
    <source>
        <dbReference type="EMBL" id="KAA9361393.1"/>
    </source>
</evidence>
<dbReference type="InterPro" id="IPR025833">
    <property type="entry name" value="GDYXXLXY"/>
</dbReference>
<protein>
    <submittedName>
        <fullName evidence="1">GDYXXLXY family protein</fullName>
    </submittedName>
</protein>
<dbReference type="EMBL" id="VYXQ01000026">
    <property type="protein sequence ID" value="KAA9361393.1"/>
    <property type="molecule type" value="Genomic_DNA"/>
</dbReference>
<dbReference type="KEGG" id="och:CES85_0966"/>
<reference evidence="2 4" key="2">
    <citation type="submission" date="2019-09" db="EMBL/GenBank/DDBJ databases">
        <title>Biological control of the noxious weed angled onion (Allium triquetrum) thwarted by endophytic bacteria in Victoria, Australia.</title>
        <authorList>
            <person name="Tehranchian P."/>
            <person name="Adair R.J."/>
            <person name="Van T.H."/>
            <person name="Morrison P.D."/>
            <person name="Williams H."/>
            <person name="Lawrie A.C."/>
        </authorList>
    </citation>
    <scope>NUCLEOTIDE SEQUENCE [LARGE SCALE GENOMIC DNA]</scope>
    <source>
        <strain evidence="2 4">RPTAtOch1</strain>
    </source>
</reference>
<dbReference type="Proteomes" id="UP000327108">
    <property type="component" value="Unassembled WGS sequence"/>
</dbReference>
<evidence type="ECO:0000313" key="3">
    <source>
        <dbReference type="Proteomes" id="UP000215256"/>
    </source>
</evidence>
<evidence type="ECO:0000313" key="1">
    <source>
        <dbReference type="EMBL" id="ASV87479.1"/>
    </source>
</evidence>
<dbReference type="AlphaFoldDB" id="A0A248UMI2"/>
<evidence type="ECO:0000313" key="4">
    <source>
        <dbReference type="Proteomes" id="UP000327108"/>
    </source>
</evidence>
<accession>A0A248UMI2</accession>
<dbReference type="Pfam" id="PF14345">
    <property type="entry name" value="GDYXXLXY"/>
    <property type="match status" value="1"/>
</dbReference>
<keyword evidence="4" id="KW-1185">Reference proteome</keyword>
<dbReference type="OrthoDB" id="4868247at2"/>
<organism evidence="1 3">
    <name type="scientific">Ochrobactrum quorumnocens</name>
    <dbReference type="NCBI Taxonomy" id="271865"/>
    <lineage>
        <taxon>Bacteria</taxon>
        <taxon>Pseudomonadati</taxon>
        <taxon>Pseudomonadota</taxon>
        <taxon>Alphaproteobacteria</taxon>
        <taxon>Hyphomicrobiales</taxon>
        <taxon>Brucellaceae</taxon>
        <taxon>Brucella/Ochrobactrum group</taxon>
        <taxon>Ochrobactrum</taxon>
    </lineage>
</organism>
<name>A0A248UMI2_9HYPH</name>
<dbReference type="RefSeq" id="WP_095446515.1">
    <property type="nucleotide sequence ID" value="NZ_CP022604.1"/>
</dbReference>
<dbReference type="Proteomes" id="UP000215256">
    <property type="component" value="Chromosome 1"/>
</dbReference>
<dbReference type="EMBL" id="CP022604">
    <property type="protein sequence ID" value="ASV87479.1"/>
    <property type="molecule type" value="Genomic_DNA"/>
</dbReference>
<proteinExistence type="predicted"/>
<reference evidence="1 3" key="1">
    <citation type="submission" date="2017-07" db="EMBL/GenBank/DDBJ databases">
        <title>Phylogenetic study on the rhizospheric bacterium Ochrobactrum sp. A44.</title>
        <authorList>
            <person name="Krzyzanowska D.M."/>
            <person name="Ossowicki A."/>
            <person name="Rajewska M."/>
            <person name="Maciag T."/>
            <person name="Kaczynski Z."/>
            <person name="Czerwicka M."/>
            <person name="Jafra S."/>
        </authorList>
    </citation>
    <scope>NUCLEOTIDE SEQUENCE [LARGE SCALE GENOMIC DNA]</scope>
    <source>
        <strain evidence="1 3">A44</strain>
    </source>
</reference>
<gene>
    <name evidence="1" type="ORF">CES85_0966</name>
    <name evidence="2" type="ORF">F3W84_20770</name>
</gene>